<name>A0ABU9N264_9FLAO</name>
<feature type="domain" description="Secretion system C-terminal sorting" evidence="2">
    <location>
        <begin position="536"/>
        <end position="605"/>
    </location>
</feature>
<comment type="caution">
    <text evidence="3">The sequence shown here is derived from an EMBL/GenBank/DDBJ whole genome shotgun (WGS) entry which is preliminary data.</text>
</comment>
<evidence type="ECO:0000256" key="1">
    <source>
        <dbReference type="ARBA" id="ARBA00022729"/>
    </source>
</evidence>
<proteinExistence type="predicted"/>
<protein>
    <submittedName>
        <fullName evidence="3">T9SS type A sorting domain-containing protein</fullName>
    </submittedName>
</protein>
<evidence type="ECO:0000313" key="4">
    <source>
        <dbReference type="Proteomes" id="UP001460072"/>
    </source>
</evidence>
<dbReference type="RefSeq" id="WP_342694443.1">
    <property type="nucleotide sequence ID" value="NZ_JBCGDO010000001.1"/>
</dbReference>
<dbReference type="Pfam" id="PF18962">
    <property type="entry name" value="Por_Secre_tail"/>
    <property type="match status" value="1"/>
</dbReference>
<dbReference type="EMBL" id="JBCGDO010000001">
    <property type="protein sequence ID" value="MEM0541206.1"/>
    <property type="molecule type" value="Genomic_DNA"/>
</dbReference>
<gene>
    <name evidence="3" type="ORF">WFZ85_01130</name>
</gene>
<keyword evidence="4" id="KW-1185">Reference proteome</keyword>
<reference evidence="3 4" key="1">
    <citation type="submission" date="2024-03" db="EMBL/GenBank/DDBJ databases">
        <title>Two novel species of the genus Flavobacterium exhibiting potentially degradation of complex polysaccharides.</title>
        <authorList>
            <person name="Lian X."/>
        </authorList>
    </citation>
    <scope>NUCLEOTIDE SEQUENCE [LARGE SCALE GENOMIC DNA]</scope>
    <source>
        <strain evidence="4">j3</strain>
    </source>
</reference>
<organism evidence="3 4">
    <name type="scientific">Flavobacterium aureirubrum</name>
    <dbReference type="NCBI Taxonomy" id="3133147"/>
    <lineage>
        <taxon>Bacteria</taxon>
        <taxon>Pseudomonadati</taxon>
        <taxon>Bacteroidota</taxon>
        <taxon>Flavobacteriia</taxon>
        <taxon>Flavobacteriales</taxon>
        <taxon>Flavobacteriaceae</taxon>
        <taxon>Flavobacterium</taxon>
    </lineage>
</organism>
<accession>A0ABU9N264</accession>
<dbReference type="Proteomes" id="UP001460072">
    <property type="component" value="Unassembled WGS sequence"/>
</dbReference>
<dbReference type="NCBIfam" id="TIGR04183">
    <property type="entry name" value="Por_Secre_tail"/>
    <property type="match status" value="1"/>
</dbReference>
<evidence type="ECO:0000313" key="3">
    <source>
        <dbReference type="EMBL" id="MEM0541206.1"/>
    </source>
</evidence>
<evidence type="ECO:0000259" key="2">
    <source>
        <dbReference type="Pfam" id="PF18962"/>
    </source>
</evidence>
<keyword evidence="1" id="KW-0732">Signal</keyword>
<dbReference type="InterPro" id="IPR026444">
    <property type="entry name" value="Secre_tail"/>
</dbReference>
<sequence>MRKLQFIFIFIFLITCKLQAQLYVSNNSYVFNRDSFVYVTGNVELNGTNSNFYLRNQGQLLQGATGSSSNRGTGRLSVFQEGTVNNFAYNYWCSPVGNASTSIGNEPFGITMLHVPTTNVASTPATMSGSFNGVSGSGSLSIATYWIWRFLSSTNYAQWVHSQANTDIQAGQGFTMKGTSGSDATNVGEVAVNNPGSAQRYDFRGKPNDGNITINVGLNSFTLTGNPYSSAIDLNAFLTDPLNAAIDGTALFWEHDKTVNSHNIAQYRGGYGTYNGSTSVYTPATFYTYDLAGIQGSAFSSPNNIYQRRFSPIGQGFMVRGAANGTVQMRNSYRLYIREGVANNSQFERSSNEVQTADHGFFDDIPNVAGIDYTQISKAPTPHFIVNTSLNNLAVRQIAVCFLPNAIDGVDLADSKFPAAEADIIADMYLVLNNELYVHSTTSFDENKRFPIGFKNATNGMFTFTIKVNEFVNFDVDNVYLYDNNTGIYHDIKNASFDINLPTGLHNNRFEITFKNSNLSANDDVKSNLMITQNNTNQMVTVHNPNLLEIKSVTLYDLTGKQIFDKQRLGSQNSYQFSTSGLAESVYLVEVFTADNKKRVQKIIISSN</sequence>